<protein>
    <recommendedName>
        <fullName evidence="7">DNA-directed RNA polymerase subunit</fullName>
        <ecNumber evidence="7">2.7.7.6</ecNumber>
    </recommendedName>
</protein>
<dbReference type="InterPro" id="IPR007081">
    <property type="entry name" value="RNA_pol_Rpb1_5"/>
</dbReference>
<keyword evidence="5 7" id="KW-0804">Transcription</keyword>
<dbReference type="PANTHER" id="PTHR19376:SF54">
    <property type="entry name" value="DNA-DIRECTED RNA POLYMERASE SUBUNIT BETA"/>
    <property type="match status" value="1"/>
</dbReference>
<dbReference type="InterPro" id="IPR045867">
    <property type="entry name" value="DNA-dir_RpoC_beta_prime"/>
</dbReference>
<evidence type="ECO:0000256" key="2">
    <source>
        <dbReference type="ARBA" id="ARBA00022679"/>
    </source>
</evidence>
<keyword evidence="3 7" id="KW-0548">Nucleotidyltransferase</keyword>
<evidence type="ECO:0000256" key="6">
    <source>
        <dbReference type="ARBA" id="ARBA00048552"/>
    </source>
</evidence>
<dbReference type="InterPro" id="IPR038120">
    <property type="entry name" value="Rpb1_funnel_sf"/>
</dbReference>
<dbReference type="Pfam" id="PF05000">
    <property type="entry name" value="RNA_pol_Rpb1_4"/>
    <property type="match status" value="1"/>
</dbReference>
<sequence length="1255" mass="144398">MKTIKKIKISFLNDTQILKMSKGEVKKPETINYRTLNPEKEGLFCQKIFGPIKDYKCICKNPNTPKHTQCKICGVETINSINRRKRIGHIKLNTHVAHIWLFKVYPSKIGILINKSQKQVEDIIYYKKYIVTKSKTSEIKLGELIKYKDYHKIIMKFNTSVKIETGATAIKSLLKRIKITHELKTIKKLTETKQRNPKTIIKKKILTSFKKHHRHPQELILKTITVLPPELRPLINMGNNKFITSDLNELYKRIINRNNRIKKLKKIAAPNFIITNEKRLLQEAFDCLIENGKRTKSYKIGNKILLKSLADNFKGKKGRFRQNLLGKRVDYSGRAVIVVDPKLKIHQCKIPIKILKELFKPHIYGYIVRNNIKKTILEAIQLTKTQPKTLKKIIRKITHNYPIILNRAPTLHKLNLQAFKIIPTTTNTIKINPLICKGFNADFDGDQMAIHIPLTIESITEIKKEIMANKNIFSPANNKITIIPTQEILLGISYLTHITKPYTKQLKVFSCFEDVISYHYTYNTIHEEILLKIHTNKFIQTTVGRTIFFYELKETKLLANYNTRIRKPQINKLIETIAVNNNFNKKIIIKKISILTKIGFKFATYSGTSIALSDLKTIKIPNKLLKTKYLKSHNTHKQPFTITTNHTTTNLTPETNKYKKLIKSTNHITNTINQTHITKINKTKLKYIKENTLQEIIYSGAKGTENQMLQILNMRGLVMKSNTEIINFPIISPLLTGMNCNEFFVSTFGARKGLSDTSIKTSESGYITRKLVDVTQNTILKKYDCKTPKYMKIKTTEKKINHFIGKTVSRNIYNNKGNLIIKKHTNLTTKLITRLKKLNTLIFIRSLTLCNNKTAKCIKCYGNNENNTPVNIGSAIGIIAAQSIGEPGTQLTMRTFHTGGVVNNTKKTTTNHIQTLNCFHKYSSNIKTHNKYTINNGTLFYVNYNSKIITTTKINAGTTLKHNNTSTRQITLPSNLIKTINNKTAKYNITHLKYINIKHIRIYKNYTLISTKNTHLTQPTITLIDNSSTKTINVFDKEILIIPHKTTIKPPFICKLKIIPQEKLTEITDKLKTLSNILENRNIPSQNTIYEQLKINTQRHLIAINNNSPQLQIKHKEINSKIININKLLITNEIGTFTKYFIYKMSNIYLDFGIEINIKHFEIIIDCMLSNTNTSNKTHTYNNLTNYKYKNTLIGITRLAINSQSFISAASFQETIKIIINSAIQFKIDKLKGIKENVIIGSIVPIGTGFFYKNK</sequence>
<dbReference type="EMBL" id="CP071410">
    <property type="protein sequence ID" value="QSW37846.1"/>
    <property type="molecule type" value="Genomic_DNA"/>
</dbReference>
<dbReference type="Gene3D" id="1.10.150.390">
    <property type="match status" value="1"/>
</dbReference>
<dbReference type="SUPFAM" id="SSF64484">
    <property type="entry name" value="beta and beta-prime subunits of DNA dependent RNA-polymerase"/>
    <property type="match status" value="1"/>
</dbReference>
<evidence type="ECO:0000256" key="5">
    <source>
        <dbReference type="ARBA" id="ARBA00023163"/>
    </source>
</evidence>
<gene>
    <name evidence="9" type="ORF">JSR02_00040</name>
</gene>
<dbReference type="InterPro" id="IPR007083">
    <property type="entry name" value="RNA_pol_Rpb1_4"/>
</dbReference>
<dbReference type="GO" id="GO:0046872">
    <property type="term" value="F:metal ion binding"/>
    <property type="evidence" value="ECO:0007669"/>
    <property type="project" value="UniProtKB-KW"/>
</dbReference>
<dbReference type="InterPro" id="IPR007066">
    <property type="entry name" value="RNA_pol_Rpb1_3"/>
</dbReference>
<evidence type="ECO:0000256" key="3">
    <source>
        <dbReference type="ARBA" id="ARBA00022695"/>
    </source>
</evidence>
<comment type="catalytic activity">
    <reaction evidence="6 7">
        <text>RNA(n) + a ribonucleoside 5'-triphosphate = RNA(n+1) + diphosphate</text>
        <dbReference type="Rhea" id="RHEA:21248"/>
        <dbReference type="Rhea" id="RHEA-COMP:14527"/>
        <dbReference type="Rhea" id="RHEA-COMP:17342"/>
        <dbReference type="ChEBI" id="CHEBI:33019"/>
        <dbReference type="ChEBI" id="CHEBI:61557"/>
        <dbReference type="ChEBI" id="CHEBI:140395"/>
        <dbReference type="EC" id="2.7.7.6"/>
    </reaction>
</comment>
<dbReference type="Gene3D" id="2.40.50.100">
    <property type="match status" value="1"/>
</dbReference>
<reference evidence="9" key="1">
    <citation type="submission" date="2021-02" db="EMBL/GenBank/DDBJ databases">
        <authorList>
            <person name="Franco D."/>
        </authorList>
    </citation>
    <scope>NUCLEOTIDE SEQUENCE</scope>
    <source>
        <strain evidence="9">DICMUL</strain>
    </source>
</reference>
<comment type="function">
    <text evidence="7">DNA-dependent RNA polymerase catalyzes the transcription of DNA into RNA using the four ribonucleoside triphosphates as substrates.</text>
</comment>
<dbReference type="InterPro" id="IPR042102">
    <property type="entry name" value="RNA_pol_Rpb1_3_sf"/>
</dbReference>
<organism evidence="9 10">
    <name type="scientific">Candidatus Vidania fulgoroideorum</name>
    <dbReference type="NCBI Taxonomy" id="881286"/>
    <lineage>
        <taxon>Bacteria</taxon>
        <taxon>Pseudomonadati</taxon>
        <taxon>Pseudomonadota</taxon>
        <taxon>Betaproteobacteria</taxon>
        <taxon>Candidatus Vidania</taxon>
    </lineage>
</organism>
<dbReference type="GO" id="GO:0006351">
    <property type="term" value="P:DNA-templated transcription"/>
    <property type="evidence" value="ECO:0007669"/>
    <property type="project" value="InterPro"/>
</dbReference>
<dbReference type="PANTHER" id="PTHR19376">
    <property type="entry name" value="DNA-DIRECTED RNA POLYMERASE"/>
    <property type="match status" value="1"/>
</dbReference>
<dbReference type="GO" id="GO:0003677">
    <property type="term" value="F:DNA binding"/>
    <property type="evidence" value="ECO:0007669"/>
    <property type="project" value="InterPro"/>
</dbReference>
<dbReference type="Pfam" id="PF00623">
    <property type="entry name" value="RNA_pol_Rpb1_2"/>
    <property type="match status" value="1"/>
</dbReference>
<dbReference type="Gene3D" id="1.10.132.30">
    <property type="match status" value="1"/>
</dbReference>
<dbReference type="Gene3D" id="2.40.40.20">
    <property type="match status" value="1"/>
</dbReference>
<dbReference type="InterPro" id="IPR000722">
    <property type="entry name" value="RNA_pol_asu"/>
</dbReference>
<dbReference type="Gene3D" id="1.10.1790.20">
    <property type="match status" value="1"/>
</dbReference>
<dbReference type="GO" id="GO:0003899">
    <property type="term" value="F:DNA-directed RNA polymerase activity"/>
    <property type="evidence" value="ECO:0007669"/>
    <property type="project" value="UniProtKB-EC"/>
</dbReference>
<evidence type="ECO:0000313" key="9">
    <source>
        <dbReference type="EMBL" id="QSW37846.1"/>
    </source>
</evidence>
<comment type="similarity">
    <text evidence="7">Belongs to the RNA polymerase beta' chain family.</text>
</comment>
<evidence type="ECO:0000259" key="8">
    <source>
        <dbReference type="SMART" id="SM00663"/>
    </source>
</evidence>
<dbReference type="Proteomes" id="UP000663602">
    <property type="component" value="Chromosome"/>
</dbReference>
<dbReference type="AlphaFoldDB" id="A0A974XA53"/>
<dbReference type="EC" id="2.7.7.6" evidence="7"/>
<proteinExistence type="inferred from homology"/>
<name>A0A974XA53_9PROT</name>
<keyword evidence="2 7" id="KW-0808">Transferase</keyword>
<dbReference type="SMART" id="SM00663">
    <property type="entry name" value="RPOLA_N"/>
    <property type="match status" value="1"/>
</dbReference>
<dbReference type="InterPro" id="IPR044893">
    <property type="entry name" value="RNA_pol_Rpb1_clamp_domain"/>
</dbReference>
<dbReference type="GO" id="GO:0000428">
    <property type="term" value="C:DNA-directed RNA polymerase complex"/>
    <property type="evidence" value="ECO:0007669"/>
    <property type="project" value="UniProtKB-KW"/>
</dbReference>
<dbReference type="InterPro" id="IPR007080">
    <property type="entry name" value="RNA_pol_Rpb1_1"/>
</dbReference>
<reference evidence="9" key="2">
    <citation type="submission" date="2021-03" db="EMBL/GenBank/DDBJ databases">
        <title>Alternative transmission patterns in independently acquired nutritional co-symbionts of Dictyopharidae planthoppers.</title>
        <authorList>
            <person name="Michalik A."/>
            <person name="Lukasik P."/>
        </authorList>
    </citation>
    <scope>NUCLEOTIDE SEQUENCE</scope>
    <source>
        <strain evidence="9">DICMUL</strain>
    </source>
</reference>
<evidence type="ECO:0000256" key="1">
    <source>
        <dbReference type="ARBA" id="ARBA00022478"/>
    </source>
</evidence>
<dbReference type="InterPro" id="IPR006592">
    <property type="entry name" value="RNA_pol_N"/>
</dbReference>
<keyword evidence="4" id="KW-0479">Metal-binding</keyword>
<evidence type="ECO:0000256" key="7">
    <source>
        <dbReference type="RuleBase" id="RU004279"/>
    </source>
</evidence>
<accession>A0A974XA53</accession>
<dbReference type="Gene3D" id="1.10.274.100">
    <property type="entry name" value="RNA polymerase Rpb1, domain 3"/>
    <property type="match status" value="1"/>
</dbReference>
<dbReference type="Pfam" id="PF04983">
    <property type="entry name" value="RNA_pol_Rpb1_3"/>
    <property type="match status" value="1"/>
</dbReference>
<evidence type="ECO:0000313" key="10">
    <source>
        <dbReference type="Proteomes" id="UP000663602"/>
    </source>
</evidence>
<dbReference type="Gene3D" id="4.10.860.120">
    <property type="entry name" value="RNA polymerase II, clamp domain"/>
    <property type="match status" value="1"/>
</dbReference>
<feature type="domain" description="RNA polymerase N-terminal" evidence="8">
    <location>
        <begin position="217"/>
        <end position="496"/>
    </location>
</feature>
<evidence type="ECO:0000256" key="4">
    <source>
        <dbReference type="ARBA" id="ARBA00022723"/>
    </source>
</evidence>
<dbReference type="Pfam" id="PF04997">
    <property type="entry name" value="RNA_pol_Rpb1_1"/>
    <property type="match status" value="1"/>
</dbReference>
<keyword evidence="1 7" id="KW-0240">DNA-directed RNA polymerase</keyword>
<dbReference type="Pfam" id="PF04998">
    <property type="entry name" value="RNA_pol_Rpb1_5"/>
    <property type="match status" value="1"/>
</dbReference>